<organism evidence="1 2">
    <name type="scientific">Aquicella siphonis</name>
    <dbReference type="NCBI Taxonomy" id="254247"/>
    <lineage>
        <taxon>Bacteria</taxon>
        <taxon>Pseudomonadati</taxon>
        <taxon>Pseudomonadota</taxon>
        <taxon>Gammaproteobacteria</taxon>
        <taxon>Legionellales</taxon>
        <taxon>Coxiellaceae</taxon>
        <taxon>Aquicella</taxon>
    </lineage>
</organism>
<sequence length="81" mass="9312">MANSRPTVTVEFKPEFMERVEKIKNGSVTKEDIIKRSTDCESAYLNALAYNMLFYNDKDKGSAHQDQINYGDIQVCKRKGM</sequence>
<reference evidence="1 2" key="1">
    <citation type="submission" date="2019-08" db="EMBL/GenBank/DDBJ databases">
        <authorList>
            <person name="Guy L."/>
        </authorList>
    </citation>
    <scope>NUCLEOTIDE SEQUENCE [LARGE SCALE GENOMIC DNA]</scope>
    <source>
        <strain evidence="1 2">SGT-108</strain>
    </source>
</reference>
<gene>
    <name evidence="1" type="ORF">AQUSIP_06850</name>
</gene>
<keyword evidence="2" id="KW-1185">Reference proteome</keyword>
<dbReference type="AlphaFoldDB" id="A0A5E4PFJ9"/>
<protein>
    <submittedName>
        <fullName evidence="1">Uncharacterized protein</fullName>
    </submittedName>
</protein>
<evidence type="ECO:0000313" key="2">
    <source>
        <dbReference type="Proteomes" id="UP000324194"/>
    </source>
</evidence>
<dbReference type="RefSeq" id="WP_148338671.1">
    <property type="nucleotide sequence ID" value="NZ_LR699119.1"/>
</dbReference>
<dbReference type="KEGG" id="asip:AQUSIP_06850"/>
<dbReference type="Proteomes" id="UP000324194">
    <property type="component" value="Chromosome 1"/>
</dbReference>
<proteinExistence type="predicted"/>
<accession>A0A5E4PFJ9</accession>
<name>A0A5E4PFJ9_9COXI</name>
<dbReference type="EMBL" id="LR699119">
    <property type="protein sequence ID" value="VVC75395.1"/>
    <property type="molecule type" value="Genomic_DNA"/>
</dbReference>
<evidence type="ECO:0000313" key="1">
    <source>
        <dbReference type="EMBL" id="VVC75395.1"/>
    </source>
</evidence>